<dbReference type="EMBL" id="JACHID010000012">
    <property type="protein sequence ID" value="MBB5022539.1"/>
    <property type="molecule type" value="Genomic_DNA"/>
</dbReference>
<organism evidence="7 8">
    <name type="scientific">Desulfurispira natronophila</name>
    <dbReference type="NCBI Taxonomy" id="682562"/>
    <lineage>
        <taxon>Bacteria</taxon>
        <taxon>Pseudomonadati</taxon>
        <taxon>Chrysiogenota</taxon>
        <taxon>Chrysiogenia</taxon>
        <taxon>Chrysiogenales</taxon>
        <taxon>Chrysiogenaceae</taxon>
        <taxon>Desulfurispira</taxon>
    </lineage>
</organism>
<comment type="similarity">
    <text evidence="4">Belongs to the CobB/CobQ family. CobQ subfamily.</text>
</comment>
<gene>
    <name evidence="4" type="primary">cobQ</name>
    <name evidence="7" type="ORF">HNR37_001877</name>
</gene>
<dbReference type="PANTHER" id="PTHR21343">
    <property type="entry name" value="DETHIOBIOTIN SYNTHETASE"/>
    <property type="match status" value="1"/>
</dbReference>
<dbReference type="Gene3D" id="3.40.50.300">
    <property type="entry name" value="P-loop containing nucleotide triphosphate hydrolases"/>
    <property type="match status" value="1"/>
</dbReference>
<dbReference type="GO" id="GO:0016874">
    <property type="term" value="F:ligase activity"/>
    <property type="evidence" value="ECO:0007669"/>
    <property type="project" value="UniProtKB-KW"/>
</dbReference>
<dbReference type="CDD" id="cd01750">
    <property type="entry name" value="GATase1_CobQ"/>
    <property type="match status" value="1"/>
</dbReference>
<evidence type="ECO:0000313" key="7">
    <source>
        <dbReference type="EMBL" id="MBB5022539.1"/>
    </source>
</evidence>
<dbReference type="InterPro" id="IPR027417">
    <property type="entry name" value="P-loop_NTPase"/>
</dbReference>
<dbReference type="NCBIfam" id="NF001989">
    <property type="entry name" value="PRK00784.1"/>
    <property type="match status" value="1"/>
</dbReference>
<comment type="caution">
    <text evidence="7">The sequence shown here is derived from an EMBL/GenBank/DDBJ whole genome shotgun (WGS) entry which is preliminary data.</text>
</comment>
<keyword evidence="2 4" id="KW-0169">Cobalamin biosynthesis</keyword>
<name>A0A7W7Y5Y8_9BACT</name>
<dbReference type="UniPathway" id="UPA00148"/>
<dbReference type="PROSITE" id="PS51274">
    <property type="entry name" value="GATASE_COBBQ"/>
    <property type="match status" value="1"/>
</dbReference>
<evidence type="ECO:0000256" key="4">
    <source>
        <dbReference type="HAMAP-Rule" id="MF_00028"/>
    </source>
</evidence>
<dbReference type="CDD" id="cd05389">
    <property type="entry name" value="CobQ_N"/>
    <property type="match status" value="1"/>
</dbReference>
<evidence type="ECO:0000259" key="5">
    <source>
        <dbReference type="Pfam" id="PF01656"/>
    </source>
</evidence>
<comment type="function">
    <text evidence="4">Catalyzes amidations at positions B, D, E, and G on adenosylcobyrinic A,C-diamide. NH(2) groups are provided by glutamine, and one molecule of ATP is hydrogenolyzed for each amidation.</text>
</comment>
<dbReference type="PANTHER" id="PTHR21343:SF1">
    <property type="entry name" value="COBYRIC ACID SYNTHASE"/>
    <property type="match status" value="1"/>
</dbReference>
<dbReference type="Proteomes" id="UP000528322">
    <property type="component" value="Unassembled WGS sequence"/>
</dbReference>
<keyword evidence="7" id="KW-0436">Ligase</keyword>
<dbReference type="GO" id="GO:0009236">
    <property type="term" value="P:cobalamin biosynthetic process"/>
    <property type="evidence" value="ECO:0007669"/>
    <property type="project" value="UniProtKB-UniRule"/>
</dbReference>
<reference evidence="7 8" key="1">
    <citation type="submission" date="2020-08" db="EMBL/GenBank/DDBJ databases">
        <title>Genomic Encyclopedia of Type Strains, Phase IV (KMG-IV): sequencing the most valuable type-strain genomes for metagenomic binning, comparative biology and taxonomic classification.</title>
        <authorList>
            <person name="Goeker M."/>
        </authorList>
    </citation>
    <scope>NUCLEOTIDE SEQUENCE [LARGE SCALE GENOMIC DNA]</scope>
    <source>
        <strain evidence="7 8">DSM 22071</strain>
    </source>
</reference>
<dbReference type="AlphaFoldDB" id="A0A7W7Y5Y8"/>
<dbReference type="Pfam" id="PF07685">
    <property type="entry name" value="GATase_3"/>
    <property type="match status" value="1"/>
</dbReference>
<proteinExistence type="inferred from homology"/>
<feature type="active site" description="Nucleophile" evidence="4">
    <location>
        <position position="337"/>
    </location>
</feature>
<dbReference type="Gene3D" id="3.40.50.880">
    <property type="match status" value="1"/>
</dbReference>
<dbReference type="Pfam" id="PF01656">
    <property type="entry name" value="CbiA"/>
    <property type="match status" value="1"/>
</dbReference>
<dbReference type="SUPFAM" id="SSF52540">
    <property type="entry name" value="P-loop containing nucleoside triphosphate hydrolases"/>
    <property type="match status" value="1"/>
</dbReference>
<dbReference type="InterPro" id="IPR047045">
    <property type="entry name" value="CobQ_N"/>
</dbReference>
<feature type="domain" description="CobB/CobQ-like glutamine amidotransferase" evidence="6">
    <location>
        <begin position="260"/>
        <end position="440"/>
    </location>
</feature>
<dbReference type="InterPro" id="IPR011698">
    <property type="entry name" value="GATase_3"/>
</dbReference>
<evidence type="ECO:0000259" key="6">
    <source>
        <dbReference type="Pfam" id="PF07685"/>
    </source>
</evidence>
<feature type="domain" description="CobQ/CobB/MinD/ParA nucleotide binding" evidence="5">
    <location>
        <begin position="13"/>
        <end position="235"/>
    </location>
</feature>
<comment type="pathway">
    <text evidence="1 4">Cofactor biosynthesis; adenosylcobalamin biosynthesis.</text>
</comment>
<dbReference type="HAMAP" id="MF_00028">
    <property type="entry name" value="CobQ"/>
    <property type="match status" value="1"/>
</dbReference>
<dbReference type="GO" id="GO:0015420">
    <property type="term" value="F:ABC-type vitamin B12 transporter activity"/>
    <property type="evidence" value="ECO:0007669"/>
    <property type="project" value="UniProtKB-UniRule"/>
</dbReference>
<evidence type="ECO:0000256" key="2">
    <source>
        <dbReference type="ARBA" id="ARBA00022573"/>
    </source>
</evidence>
<dbReference type="SUPFAM" id="SSF52317">
    <property type="entry name" value="Class I glutamine amidotransferase-like"/>
    <property type="match status" value="1"/>
</dbReference>
<dbReference type="InterPro" id="IPR002586">
    <property type="entry name" value="CobQ/CobB/MinD/ParA_Nub-bd_dom"/>
</dbReference>
<dbReference type="InterPro" id="IPR033949">
    <property type="entry name" value="CobQ_GATase1"/>
</dbReference>
<sequence length="488" mass="52568">MQDSANPLKVPSIMFQGTGSGVGKSLITAGFCRLLRQRGLRVAPFKSQNMALNAGVTADGLEMGRAQILQAEAAGIAPDVRMNPILLKPQGQSRSQLVRMGKVAGTCSAREYYTLSRENLAIATAAYDSLCAEYDIIVLEGAGSPAEINLQGTDIVNMRMARHAGARVFVVGDIDRGGVFAWLKGTYDLVPADARPLIHGFLINKFRGDVSLLQPGIEMFANLVPVPVHGVLPWLRLSLEEEDSQDLASDRGKAGAKVHVGVVRLPHISNFSDFAPLKAMEAVRLSYLEQPSQLAECDLVILPGSKHSLHDLDFLRRSGFAAALQECVGTVPIMGICGGLQMLGEQLEDPQGVEGPAGGAAAGLGLLPLNTVMARDKALHRGSWTGAGRWQGQALSGYEMHVGQSRIHSDVEQLCADGLCLWDGSRRVFGTYLHGIFESAANLRLLADLLRLPLPVVDYQNEKERQLDLLAHTIAEHCDIDTMLEGLL</sequence>
<keyword evidence="8" id="KW-1185">Reference proteome</keyword>
<evidence type="ECO:0000256" key="1">
    <source>
        <dbReference type="ARBA" id="ARBA00004953"/>
    </source>
</evidence>
<keyword evidence="3 4" id="KW-0315">Glutamine amidotransferase</keyword>
<feature type="active site" evidence="4">
    <location>
        <position position="434"/>
    </location>
</feature>
<dbReference type="PROSITE" id="PS51273">
    <property type="entry name" value="GATASE_TYPE_1"/>
    <property type="match status" value="1"/>
</dbReference>
<evidence type="ECO:0000256" key="3">
    <source>
        <dbReference type="ARBA" id="ARBA00022962"/>
    </source>
</evidence>
<evidence type="ECO:0000313" key="8">
    <source>
        <dbReference type="Proteomes" id="UP000528322"/>
    </source>
</evidence>
<protein>
    <recommendedName>
        <fullName evidence="4">Cobyric acid synthase</fullName>
    </recommendedName>
</protein>
<dbReference type="InterPro" id="IPR004459">
    <property type="entry name" value="CobQ_synth"/>
</dbReference>
<accession>A0A7W7Y5Y8</accession>
<dbReference type="NCBIfam" id="TIGR00313">
    <property type="entry name" value="cobQ"/>
    <property type="match status" value="1"/>
</dbReference>
<dbReference type="InterPro" id="IPR029062">
    <property type="entry name" value="Class_I_gatase-like"/>
</dbReference>